<gene>
    <name evidence="5" type="ORF">HK097_001775</name>
</gene>
<feature type="coiled-coil region" evidence="2">
    <location>
        <begin position="390"/>
        <end position="489"/>
    </location>
</feature>
<comment type="caution">
    <text evidence="5">The sequence shown here is derived from an EMBL/GenBank/DDBJ whole genome shotgun (WGS) entry which is preliminary data.</text>
</comment>
<dbReference type="AlphaFoldDB" id="A0AAD5S423"/>
<proteinExistence type="inferred from homology"/>
<evidence type="ECO:0000313" key="5">
    <source>
        <dbReference type="EMBL" id="KAJ3043269.1"/>
    </source>
</evidence>
<protein>
    <recommendedName>
        <fullName evidence="4">Centromere protein J C-terminal domain-containing protein</fullName>
    </recommendedName>
</protein>
<feature type="domain" description="Centromere protein J C-terminal" evidence="4">
    <location>
        <begin position="674"/>
        <end position="707"/>
    </location>
</feature>
<dbReference type="InterPro" id="IPR047002">
    <property type="entry name" value="Tcp10_C_sf"/>
</dbReference>
<evidence type="ECO:0000256" key="3">
    <source>
        <dbReference type="SAM" id="MobiDB-lite"/>
    </source>
</evidence>
<evidence type="ECO:0000256" key="2">
    <source>
        <dbReference type="SAM" id="Coils"/>
    </source>
</evidence>
<dbReference type="PANTHER" id="PTHR10331">
    <property type="entry name" value="T COMPLEX PROTEIN 10"/>
    <property type="match status" value="1"/>
</dbReference>
<evidence type="ECO:0000313" key="6">
    <source>
        <dbReference type="Proteomes" id="UP001212841"/>
    </source>
</evidence>
<dbReference type="Proteomes" id="UP001212841">
    <property type="component" value="Unassembled WGS sequence"/>
</dbReference>
<dbReference type="InterPro" id="IPR009852">
    <property type="entry name" value="CENPJ_C_dom"/>
</dbReference>
<sequence length="757" mass="86694">MLSSSTRYDSILSEINRPFSSSFSLPSRNNEASREFGVSPTTPLRSDSHSSQIGRSPPSQDSASKANRLRLPTFDELIASRSKAAPLESTRFDNILDSQSDTSVDEAREAIPATSEDEDDLALERELLTPARLANREQWEQKRKLEADELREFQELEKRYLYSFEEDHEHESFVDAEENLDVVFSHPHEVDESPLRSGAKPRTVLKTILDDSLLISDESITSSLHDEPSPLRSSKRNLSILFLEREEQGRDLEKPSSVTINASRPEAEPTRTSPPRAVTTHAAEFSNHLLHEDRAFDNQAFETTGATDRTFNESQVQVPLGVVQSADTPQDMEADSYEELRNKLAALEEEVARYRQSDSLTRRLKDENERAMQKLLADKIAFENYKNAEMKKVQDFREEETRNLKREKQNWEKQRKAAEILPTKRERQEMDLLRKEMADLQETFRQKEMRMTLAQDRLKRRVDELTKRNAELQGEVKFLEQERAAFVERNEHASTLPRQGSNPMVVNHAKVVEERHAKGANATVEAMTQRSPPVAVVKPVATISRESVPQYGKVELDAVQAQLGMEEQFEETVTEGKRERHFESGLRLVWYANGTIKEAHVDGNSMIYFTNGDYKKVTPDGRTIYWYAEPKTMHTTFKDGLQLYEFDNGQVEKHYPDGTNEITFSDGTVKYSFPNGEEESIFPDGRIQRRDEQGVRTLEHPDGSREVVFANGVKQKSYSDGTVRTQFEDGRLETRYKDGRCRVKDAQGNLILDTRSA</sequence>
<comment type="similarity">
    <text evidence="1">Belongs to the TCP10 family.</text>
</comment>
<name>A0AAD5S423_9FUNG</name>
<feature type="compositionally biased region" description="Polar residues" evidence="3">
    <location>
        <begin position="39"/>
        <end position="65"/>
    </location>
</feature>
<evidence type="ECO:0000259" key="4">
    <source>
        <dbReference type="Pfam" id="PF07202"/>
    </source>
</evidence>
<keyword evidence="6" id="KW-1185">Reference proteome</keyword>
<dbReference type="EMBL" id="JADGJD010001365">
    <property type="protein sequence ID" value="KAJ3043269.1"/>
    <property type="molecule type" value="Genomic_DNA"/>
</dbReference>
<keyword evidence="2" id="KW-0175">Coiled coil</keyword>
<feature type="region of interest" description="Disordered" evidence="3">
    <location>
        <begin position="248"/>
        <end position="277"/>
    </location>
</feature>
<accession>A0AAD5S423</accession>
<dbReference type="PANTHER" id="PTHR10331:SF6">
    <property type="entry name" value="SPINDLE ASSEMBLY ABNORMAL 4"/>
    <property type="match status" value="1"/>
</dbReference>
<feature type="coiled-coil region" evidence="2">
    <location>
        <begin position="330"/>
        <end position="357"/>
    </location>
</feature>
<dbReference type="Gene3D" id="2.60.450.20">
    <property type="match status" value="1"/>
</dbReference>
<reference evidence="5" key="1">
    <citation type="submission" date="2020-05" db="EMBL/GenBank/DDBJ databases">
        <title>Phylogenomic resolution of chytrid fungi.</title>
        <authorList>
            <person name="Stajich J.E."/>
            <person name="Amses K."/>
            <person name="Simmons R."/>
            <person name="Seto K."/>
            <person name="Myers J."/>
            <person name="Bonds A."/>
            <person name="Quandt C.A."/>
            <person name="Barry K."/>
            <person name="Liu P."/>
            <person name="Grigoriev I."/>
            <person name="Longcore J.E."/>
            <person name="James T.Y."/>
        </authorList>
    </citation>
    <scope>NUCLEOTIDE SEQUENCE</scope>
    <source>
        <strain evidence="5">JEL0318</strain>
    </source>
</reference>
<feature type="region of interest" description="Disordered" evidence="3">
    <location>
        <begin position="18"/>
        <end position="67"/>
    </location>
</feature>
<feature type="compositionally biased region" description="Low complexity" evidence="3">
    <location>
        <begin position="18"/>
        <end position="29"/>
    </location>
</feature>
<dbReference type="Gene3D" id="1.20.5.1000">
    <property type="entry name" value="arf6 gtpase in complex with a specific effector, jip4"/>
    <property type="match status" value="1"/>
</dbReference>
<feature type="domain" description="Centromere protein J C-terminal" evidence="4">
    <location>
        <begin position="639"/>
        <end position="670"/>
    </location>
</feature>
<organism evidence="5 6">
    <name type="scientific">Rhizophlyctis rosea</name>
    <dbReference type="NCBI Taxonomy" id="64517"/>
    <lineage>
        <taxon>Eukaryota</taxon>
        <taxon>Fungi</taxon>
        <taxon>Fungi incertae sedis</taxon>
        <taxon>Chytridiomycota</taxon>
        <taxon>Chytridiomycota incertae sedis</taxon>
        <taxon>Chytridiomycetes</taxon>
        <taxon>Rhizophlyctidales</taxon>
        <taxon>Rhizophlyctidaceae</taxon>
        <taxon>Rhizophlyctis</taxon>
    </lineage>
</organism>
<dbReference type="Pfam" id="PF07202">
    <property type="entry name" value="Tcp10_C"/>
    <property type="match status" value="2"/>
</dbReference>
<evidence type="ECO:0000256" key="1">
    <source>
        <dbReference type="ARBA" id="ARBA00005627"/>
    </source>
</evidence>
<dbReference type="InterPro" id="IPR026581">
    <property type="entry name" value="TCP10L/CENPJ"/>
</dbReference>